<proteinExistence type="predicted"/>
<evidence type="ECO:0000313" key="1">
    <source>
        <dbReference type="EMBL" id="CAB1454150.1"/>
    </source>
</evidence>
<dbReference type="Proteomes" id="UP001153269">
    <property type="component" value="Unassembled WGS sequence"/>
</dbReference>
<name>A0A9N7VTT4_PLEPL</name>
<reference evidence="1" key="1">
    <citation type="submission" date="2020-03" db="EMBL/GenBank/DDBJ databases">
        <authorList>
            <person name="Weist P."/>
        </authorList>
    </citation>
    <scope>NUCLEOTIDE SEQUENCE</scope>
</reference>
<organism evidence="1 2">
    <name type="scientific">Pleuronectes platessa</name>
    <name type="common">European plaice</name>
    <dbReference type="NCBI Taxonomy" id="8262"/>
    <lineage>
        <taxon>Eukaryota</taxon>
        <taxon>Metazoa</taxon>
        <taxon>Chordata</taxon>
        <taxon>Craniata</taxon>
        <taxon>Vertebrata</taxon>
        <taxon>Euteleostomi</taxon>
        <taxon>Actinopterygii</taxon>
        <taxon>Neopterygii</taxon>
        <taxon>Teleostei</taxon>
        <taxon>Neoteleostei</taxon>
        <taxon>Acanthomorphata</taxon>
        <taxon>Carangaria</taxon>
        <taxon>Pleuronectiformes</taxon>
        <taxon>Pleuronectoidei</taxon>
        <taxon>Pleuronectidae</taxon>
        <taxon>Pleuronectes</taxon>
    </lineage>
</organism>
<comment type="caution">
    <text evidence="1">The sequence shown here is derived from an EMBL/GenBank/DDBJ whole genome shotgun (WGS) entry which is preliminary data.</text>
</comment>
<gene>
    <name evidence="1" type="ORF">PLEPLA_LOCUS41912</name>
</gene>
<accession>A0A9N7VTT4</accession>
<sequence length="130" mass="14078">MPTGSGSANWLTGCGAEPHFSKLVLLTLLFSTIPVVNRLLSHCTRPLIQELVCTDDGLPFTALIKVAAARSERENGWKRAEEGECRPSAGFMSSAGASSESAHLPLLSLRLIHDFVTTLLNSSRIVFLRN</sequence>
<dbReference type="EMBL" id="CADEAL010004200">
    <property type="protein sequence ID" value="CAB1454150.1"/>
    <property type="molecule type" value="Genomic_DNA"/>
</dbReference>
<protein>
    <submittedName>
        <fullName evidence="1">Uncharacterized protein</fullName>
    </submittedName>
</protein>
<dbReference type="AlphaFoldDB" id="A0A9N7VTT4"/>
<keyword evidence="2" id="KW-1185">Reference proteome</keyword>
<evidence type="ECO:0000313" key="2">
    <source>
        <dbReference type="Proteomes" id="UP001153269"/>
    </source>
</evidence>